<dbReference type="InterPro" id="IPR023214">
    <property type="entry name" value="HAD_sf"/>
</dbReference>
<dbReference type="InterPro" id="IPR023198">
    <property type="entry name" value="PGP-like_dom2"/>
</dbReference>
<dbReference type="InterPro" id="IPR011951">
    <property type="entry name" value="HAD-SF_hydro_IA_YjjG/PynA"/>
</dbReference>
<evidence type="ECO:0000313" key="1">
    <source>
        <dbReference type="EMBL" id="PDS24140.1"/>
    </source>
</evidence>
<dbReference type="GO" id="GO:0008253">
    <property type="term" value="F:5'-nucleotidase activity"/>
    <property type="evidence" value="ECO:0007669"/>
    <property type="project" value="InterPro"/>
</dbReference>
<comment type="caution">
    <text evidence="1">The sequence shown here is derived from an EMBL/GenBank/DDBJ whole genome shotgun (WGS) entry which is preliminary data.</text>
</comment>
<dbReference type="OrthoDB" id="9802350at2"/>
<dbReference type="SFLD" id="SFLDS00003">
    <property type="entry name" value="Haloacid_Dehalogenase"/>
    <property type="match status" value="1"/>
</dbReference>
<dbReference type="SFLD" id="SFLDG01129">
    <property type="entry name" value="C1.5:_HAD__Beta-PGM__Phosphata"/>
    <property type="match status" value="1"/>
</dbReference>
<dbReference type="InterPro" id="IPR036412">
    <property type="entry name" value="HAD-like_sf"/>
</dbReference>
<sequence>MDLQHIRHIFFDLDHTLWDFDKNSEKAFATIFKTHHPTINTDRFIKHYVPINQACWALYQVDKITHQDLKYKRLKDTFDALAYPISDSEIDLLSHLYLEYLPDFNHLFDGALEVLSYLSNHYELHIITNGFAQIQDRKMENSGLKPFFKTITNSEMAGVKKPHPLIFEHALTEAKATKTESIMIGDCLIADVQGALDFGIQALFFNPFEAPAPKNVVQINRLQELKNLFAI</sequence>
<dbReference type="InterPro" id="IPR006439">
    <property type="entry name" value="HAD-SF_hydro_IA"/>
</dbReference>
<dbReference type="AlphaFoldDB" id="A0A2H3KB53"/>
<dbReference type="PRINTS" id="PR00413">
    <property type="entry name" value="HADHALOGNASE"/>
</dbReference>
<dbReference type="SUPFAM" id="SSF56784">
    <property type="entry name" value="HAD-like"/>
    <property type="match status" value="1"/>
</dbReference>
<evidence type="ECO:0000313" key="2">
    <source>
        <dbReference type="Proteomes" id="UP000220828"/>
    </source>
</evidence>
<dbReference type="Proteomes" id="UP000220828">
    <property type="component" value="Unassembled WGS sequence"/>
</dbReference>
<proteinExistence type="predicted"/>
<dbReference type="NCBIfam" id="TIGR02254">
    <property type="entry name" value="YjjG_YfnB"/>
    <property type="match status" value="1"/>
</dbReference>
<accession>A0A2H3KB53</accession>
<dbReference type="PANTHER" id="PTHR47478:SF1">
    <property type="entry name" value="PYRIMIDINE 5'-NUCLEOTIDASE YJJG"/>
    <property type="match status" value="1"/>
</dbReference>
<dbReference type="EMBL" id="PCMW01000047">
    <property type="protein sequence ID" value="PDS24140.1"/>
    <property type="molecule type" value="Genomic_DNA"/>
</dbReference>
<gene>
    <name evidence="1" type="ORF">B0A77_09120</name>
</gene>
<protein>
    <submittedName>
        <fullName evidence="1">Noncanonical pyrimidine nucleotidase, YjjG family</fullName>
    </submittedName>
</protein>
<name>A0A2H3KB53_9FLAO</name>
<dbReference type="NCBIfam" id="TIGR01549">
    <property type="entry name" value="HAD-SF-IA-v1"/>
    <property type="match status" value="1"/>
</dbReference>
<reference evidence="1 2" key="1">
    <citation type="submission" date="2017-09" db="EMBL/GenBank/DDBJ databases">
        <title>Whole genomes of Flavobacteriaceae.</title>
        <authorList>
            <person name="Stine C."/>
            <person name="Li C."/>
            <person name="Tadesse D."/>
        </authorList>
    </citation>
    <scope>NUCLEOTIDE SEQUENCE [LARGE SCALE GENOMIC DNA]</scope>
    <source>
        <strain evidence="1 2">ATCC 35036</strain>
    </source>
</reference>
<dbReference type="Gene3D" id="1.10.150.240">
    <property type="entry name" value="Putative phosphatase, domain 2"/>
    <property type="match status" value="1"/>
</dbReference>
<dbReference type="PANTHER" id="PTHR47478">
    <property type="match status" value="1"/>
</dbReference>
<dbReference type="Gene3D" id="3.40.50.1000">
    <property type="entry name" value="HAD superfamily/HAD-like"/>
    <property type="match status" value="1"/>
</dbReference>
<dbReference type="Pfam" id="PF00702">
    <property type="entry name" value="Hydrolase"/>
    <property type="match status" value="1"/>
</dbReference>
<dbReference type="InterPro" id="IPR052550">
    <property type="entry name" value="Pyrimidine_5'-ntase_YjjG"/>
</dbReference>
<organism evidence="1 2">
    <name type="scientific">Flavobacterium branchiophilum</name>
    <dbReference type="NCBI Taxonomy" id="55197"/>
    <lineage>
        <taxon>Bacteria</taxon>
        <taxon>Pseudomonadati</taxon>
        <taxon>Bacteroidota</taxon>
        <taxon>Flavobacteriia</taxon>
        <taxon>Flavobacteriales</taxon>
        <taxon>Flavobacteriaceae</taxon>
        <taxon>Flavobacterium</taxon>
    </lineage>
</organism>
<dbReference type="RefSeq" id="WP_097554231.1">
    <property type="nucleotide sequence ID" value="NZ_PCMW01000047.1"/>
</dbReference>